<keyword evidence="8" id="KW-1185">Reference proteome</keyword>
<keyword evidence="3" id="KW-0547">Nucleotide-binding</keyword>
<evidence type="ECO:0000313" key="7">
    <source>
        <dbReference type="EMBL" id="GHD54803.1"/>
    </source>
</evidence>
<dbReference type="GO" id="GO:0015807">
    <property type="term" value="P:L-amino acid transport"/>
    <property type="evidence" value="ECO:0007669"/>
    <property type="project" value="TreeGrafter"/>
</dbReference>
<dbReference type="PROSITE" id="PS50893">
    <property type="entry name" value="ABC_TRANSPORTER_2"/>
    <property type="match status" value="1"/>
</dbReference>
<sequence length="240" mass="25202">MTEAASRDGLTLEDVEVRVAGATLLGPVSLSVEPGTVVAVLGANGAGKSTLMHAIVGTAAVARGRIWLGPAEISDWPVEHRARHGIGWSPEGRRLFPGLTVEETLDVAAPGNKGERARRIDAMLERFPVLAEKRHETAWRLSGGQQQMLAIARAVIADPSVVLLDEPSLGLAPVVRDQVFAAARGLADAGAAVLLAEQDTARALAVADRVVVLARGRLVLDWPTQVAVGNPDFEQALMGA</sequence>
<evidence type="ECO:0000256" key="5">
    <source>
        <dbReference type="ARBA" id="ARBA00022970"/>
    </source>
</evidence>
<dbReference type="InterPro" id="IPR017871">
    <property type="entry name" value="ABC_transporter-like_CS"/>
</dbReference>
<dbReference type="Gene3D" id="3.40.50.300">
    <property type="entry name" value="P-loop containing nucleotide triphosphate hydrolases"/>
    <property type="match status" value="1"/>
</dbReference>
<accession>A0A919CQX7</accession>
<keyword evidence="4 7" id="KW-0067">ATP-binding</keyword>
<evidence type="ECO:0000256" key="1">
    <source>
        <dbReference type="ARBA" id="ARBA00005417"/>
    </source>
</evidence>
<dbReference type="CDD" id="cd03224">
    <property type="entry name" value="ABC_TM1139_LivF_branched"/>
    <property type="match status" value="1"/>
</dbReference>
<dbReference type="GO" id="GO:0016887">
    <property type="term" value="F:ATP hydrolysis activity"/>
    <property type="evidence" value="ECO:0007669"/>
    <property type="project" value="InterPro"/>
</dbReference>
<comment type="caution">
    <text evidence="7">The sequence shown here is derived from an EMBL/GenBank/DDBJ whole genome shotgun (WGS) entry which is preliminary data.</text>
</comment>
<protein>
    <submittedName>
        <fullName evidence="7">ABC transporter ATP-binding protein</fullName>
    </submittedName>
</protein>
<reference evidence="7" key="1">
    <citation type="journal article" date="2014" name="Int. J. Syst. Evol. Microbiol.">
        <title>Complete genome sequence of Corynebacterium casei LMG S-19264T (=DSM 44701T), isolated from a smear-ripened cheese.</title>
        <authorList>
            <consortium name="US DOE Joint Genome Institute (JGI-PGF)"/>
            <person name="Walter F."/>
            <person name="Albersmeier A."/>
            <person name="Kalinowski J."/>
            <person name="Ruckert C."/>
        </authorList>
    </citation>
    <scope>NUCLEOTIDE SEQUENCE</scope>
    <source>
        <strain evidence="7">KCTC 42651</strain>
    </source>
</reference>
<dbReference type="InterPro" id="IPR003439">
    <property type="entry name" value="ABC_transporter-like_ATP-bd"/>
</dbReference>
<dbReference type="RefSeq" id="WP_189991578.1">
    <property type="nucleotide sequence ID" value="NZ_BMZS01000007.1"/>
</dbReference>
<reference evidence="7" key="2">
    <citation type="submission" date="2020-09" db="EMBL/GenBank/DDBJ databases">
        <authorList>
            <person name="Sun Q."/>
            <person name="Kim S."/>
        </authorList>
    </citation>
    <scope>NUCLEOTIDE SEQUENCE</scope>
    <source>
        <strain evidence="7">KCTC 42651</strain>
    </source>
</reference>
<dbReference type="Pfam" id="PF00005">
    <property type="entry name" value="ABC_tran"/>
    <property type="match status" value="1"/>
</dbReference>
<dbReference type="GO" id="GO:0005524">
    <property type="term" value="F:ATP binding"/>
    <property type="evidence" value="ECO:0007669"/>
    <property type="project" value="UniProtKB-KW"/>
</dbReference>
<dbReference type="Proteomes" id="UP000630353">
    <property type="component" value="Unassembled WGS sequence"/>
</dbReference>
<proteinExistence type="inferred from homology"/>
<evidence type="ECO:0000256" key="3">
    <source>
        <dbReference type="ARBA" id="ARBA00022741"/>
    </source>
</evidence>
<organism evidence="7 8">
    <name type="scientific">Thalassobaculum fulvum</name>
    <dbReference type="NCBI Taxonomy" id="1633335"/>
    <lineage>
        <taxon>Bacteria</taxon>
        <taxon>Pseudomonadati</taxon>
        <taxon>Pseudomonadota</taxon>
        <taxon>Alphaproteobacteria</taxon>
        <taxon>Rhodospirillales</taxon>
        <taxon>Thalassobaculaceae</taxon>
        <taxon>Thalassobaculum</taxon>
    </lineage>
</organism>
<keyword evidence="5" id="KW-0029">Amino-acid transport</keyword>
<dbReference type="PROSITE" id="PS00211">
    <property type="entry name" value="ABC_TRANSPORTER_1"/>
    <property type="match status" value="1"/>
</dbReference>
<gene>
    <name evidence="7" type="ORF">GCM10017083_33050</name>
</gene>
<dbReference type="EMBL" id="BMZS01000007">
    <property type="protein sequence ID" value="GHD54803.1"/>
    <property type="molecule type" value="Genomic_DNA"/>
</dbReference>
<keyword evidence="2" id="KW-0813">Transport</keyword>
<feature type="domain" description="ABC transporter" evidence="6">
    <location>
        <begin position="10"/>
        <end position="240"/>
    </location>
</feature>
<evidence type="ECO:0000313" key="8">
    <source>
        <dbReference type="Proteomes" id="UP000630353"/>
    </source>
</evidence>
<dbReference type="GO" id="GO:0015658">
    <property type="term" value="F:branched-chain amino acid transmembrane transporter activity"/>
    <property type="evidence" value="ECO:0007669"/>
    <property type="project" value="TreeGrafter"/>
</dbReference>
<name>A0A919CQX7_9PROT</name>
<dbReference type="PANTHER" id="PTHR43820">
    <property type="entry name" value="HIGH-AFFINITY BRANCHED-CHAIN AMINO ACID TRANSPORT ATP-BINDING PROTEIN LIVF"/>
    <property type="match status" value="1"/>
</dbReference>
<comment type="similarity">
    <text evidence="1">Belongs to the ABC transporter superfamily.</text>
</comment>
<evidence type="ECO:0000256" key="2">
    <source>
        <dbReference type="ARBA" id="ARBA00022448"/>
    </source>
</evidence>
<evidence type="ECO:0000259" key="6">
    <source>
        <dbReference type="PROSITE" id="PS50893"/>
    </source>
</evidence>
<dbReference type="SUPFAM" id="SSF52540">
    <property type="entry name" value="P-loop containing nucleoside triphosphate hydrolases"/>
    <property type="match status" value="1"/>
</dbReference>
<dbReference type="InterPro" id="IPR052156">
    <property type="entry name" value="BCAA_Transport_ATP-bd_LivF"/>
</dbReference>
<dbReference type="PANTHER" id="PTHR43820:SF4">
    <property type="entry name" value="HIGH-AFFINITY BRANCHED-CHAIN AMINO ACID TRANSPORT ATP-BINDING PROTEIN LIVF"/>
    <property type="match status" value="1"/>
</dbReference>
<dbReference type="AlphaFoldDB" id="A0A919CQX7"/>
<evidence type="ECO:0000256" key="4">
    <source>
        <dbReference type="ARBA" id="ARBA00022840"/>
    </source>
</evidence>
<dbReference type="InterPro" id="IPR003593">
    <property type="entry name" value="AAA+_ATPase"/>
</dbReference>
<dbReference type="SMART" id="SM00382">
    <property type="entry name" value="AAA"/>
    <property type="match status" value="1"/>
</dbReference>
<dbReference type="InterPro" id="IPR027417">
    <property type="entry name" value="P-loop_NTPase"/>
</dbReference>